<protein>
    <submittedName>
        <fullName evidence="1">DUF3375 domain-containing protein</fullName>
    </submittedName>
</protein>
<organism evidence="1 2">
    <name type="scientific">Microbacterium bandirmense</name>
    <dbReference type="NCBI Taxonomy" id="3122050"/>
    <lineage>
        <taxon>Bacteria</taxon>
        <taxon>Bacillati</taxon>
        <taxon>Actinomycetota</taxon>
        <taxon>Actinomycetes</taxon>
        <taxon>Micrococcales</taxon>
        <taxon>Microbacteriaceae</taxon>
        <taxon>Microbacterium</taxon>
    </lineage>
</organism>
<evidence type="ECO:0000313" key="2">
    <source>
        <dbReference type="Proteomes" id="UP001371224"/>
    </source>
</evidence>
<dbReference type="RefSeq" id="WP_337333384.1">
    <property type="nucleotide sequence ID" value="NZ_JBBDGM010000017.1"/>
</dbReference>
<accession>A0ABU8LEH9</accession>
<reference evidence="1 2" key="1">
    <citation type="submission" date="2024-02" db="EMBL/GenBank/DDBJ databases">
        <authorList>
            <person name="Saticioglu I.B."/>
        </authorList>
    </citation>
    <scope>NUCLEOTIDE SEQUENCE [LARGE SCALE GENOMIC DNA]</scope>
    <source>
        <strain evidence="1 2">Mu-80</strain>
    </source>
</reference>
<sequence length="484" mass="53380">MSATAQALRLWRRAEEDDAWRLLRADNAPFAVAVLAEHLGGDDRRVDADELAEAIDADLDEMRSYGHDLPLNARGYLTAWRTAGLIARRASEGARGETYELTVDALAALRFLDERESPRHAATASRLASLSMQLTQLAIDTDPQAARRLERLRSERDRINAQIASIERGDADDALTGPRALERLRELLSQASEVPDDFSRVRAVFEELSSTLRAKILESDATQRAVLDDVFRGVDLIGDSDAGRSFSAFSSLVLDPALGSAFEEDIRQVLERDFARELTVTQRRRLRGFLDELKIRTAEVHDVITVFARGLRRYVQSQDYQRDRVLRTKLLSAMATAHAAAQTTKPYTPVGIDLELTSVASSSVGALRLHDPSEYDAAADITTHETAAVDWEMLRAFARETEIDFSELTANVNDVLTASELPSVGDILDAHPATQGVASVVGLLSLASEYGTRGDEVEQLTWITPDGIPSSALVSTHRFTERIP</sequence>
<comment type="caution">
    <text evidence="1">The sequence shown here is derived from an EMBL/GenBank/DDBJ whole genome shotgun (WGS) entry which is preliminary data.</text>
</comment>
<dbReference type="Pfam" id="PF11855">
    <property type="entry name" value="DUF3375"/>
    <property type="match status" value="1"/>
</dbReference>
<gene>
    <name evidence="1" type="ORF">WDU99_15585</name>
</gene>
<name>A0ABU8LEH9_9MICO</name>
<dbReference type="Proteomes" id="UP001371224">
    <property type="component" value="Unassembled WGS sequence"/>
</dbReference>
<dbReference type="EMBL" id="JBBDGM010000017">
    <property type="protein sequence ID" value="MEJ1089737.1"/>
    <property type="molecule type" value="Genomic_DNA"/>
</dbReference>
<evidence type="ECO:0000313" key="1">
    <source>
        <dbReference type="EMBL" id="MEJ1089737.1"/>
    </source>
</evidence>
<keyword evidence="2" id="KW-1185">Reference proteome</keyword>
<proteinExistence type="predicted"/>
<dbReference type="InterPro" id="IPR021804">
    <property type="entry name" value="DUF3375"/>
</dbReference>